<sequence length="215" mass="23491">MATLLHIDSSLNGDNSFSRKVTATFAEEWKRANPEGRYVYRDLDADPIPHLNADAYYGFSAEDPTPAQAAANAVTGPIVAEAKDADVILLGVPMYNFTIPSTLKSWLDRLAVVGAFPQDENGKTGLSDKHLVIATSRGGSYLPGTPRASWEHQDSYLKSFFGFLGLTENLHVLHTEMALSHVVPALFEFKHIFEASHGEAHEKARELAARTPVAV</sequence>
<dbReference type="GO" id="GO:0016655">
    <property type="term" value="F:oxidoreductase activity, acting on NAD(P)H, quinone or similar compound as acceptor"/>
    <property type="evidence" value="ECO:0007669"/>
    <property type="project" value="InterPro"/>
</dbReference>
<feature type="binding site" evidence="6">
    <location>
        <begin position="16"/>
        <end position="18"/>
    </location>
    <ligand>
        <name>FMN</name>
        <dbReference type="ChEBI" id="CHEBI:58210"/>
    </ligand>
</feature>
<dbReference type="EMBL" id="BSTX01000004">
    <property type="protein sequence ID" value="GLZ80548.1"/>
    <property type="molecule type" value="Genomic_DNA"/>
</dbReference>
<dbReference type="Proteomes" id="UP001165079">
    <property type="component" value="Unassembled WGS sequence"/>
</dbReference>
<dbReference type="InterPro" id="IPR003680">
    <property type="entry name" value="Flavodoxin_fold"/>
</dbReference>
<comment type="catalytic activity">
    <reaction evidence="6">
        <text>2 a quinone + NADH + H(+) = 2 a 1,4-benzosemiquinone + NAD(+)</text>
        <dbReference type="Rhea" id="RHEA:65952"/>
        <dbReference type="ChEBI" id="CHEBI:15378"/>
        <dbReference type="ChEBI" id="CHEBI:57540"/>
        <dbReference type="ChEBI" id="CHEBI:57945"/>
        <dbReference type="ChEBI" id="CHEBI:132124"/>
        <dbReference type="ChEBI" id="CHEBI:134225"/>
    </reaction>
</comment>
<comment type="function">
    <text evidence="6">Also exhibits azoreductase activity. Catalyzes the reductive cleavage of the azo bond in aromatic azo compounds to the corresponding amines.</text>
</comment>
<dbReference type="RefSeq" id="WP_285665752.1">
    <property type="nucleotide sequence ID" value="NZ_BSTX01000004.1"/>
</dbReference>
<dbReference type="EC" id="1.6.5.-" evidence="6"/>
<feature type="binding site" evidence="6">
    <location>
        <begin position="136"/>
        <end position="139"/>
    </location>
    <ligand>
        <name>FMN</name>
        <dbReference type="ChEBI" id="CHEBI:58210"/>
    </ligand>
</feature>
<evidence type="ECO:0000256" key="3">
    <source>
        <dbReference type="ARBA" id="ARBA00023002"/>
    </source>
</evidence>
<evidence type="ECO:0000259" key="7">
    <source>
        <dbReference type="Pfam" id="PF02525"/>
    </source>
</evidence>
<gene>
    <name evidence="6 8" type="primary">azoR</name>
    <name evidence="8" type="ORF">Afil01_53550</name>
</gene>
<dbReference type="AlphaFoldDB" id="A0A9W6SR29"/>
<name>A0A9W6SR29_9ACTN</name>
<keyword evidence="9" id="KW-1185">Reference proteome</keyword>
<evidence type="ECO:0000256" key="6">
    <source>
        <dbReference type="HAMAP-Rule" id="MF_01216"/>
    </source>
</evidence>
<feature type="domain" description="Flavodoxin-like fold" evidence="7">
    <location>
        <begin position="3"/>
        <end position="171"/>
    </location>
</feature>
<feature type="binding site" evidence="6">
    <location>
        <position position="10"/>
    </location>
    <ligand>
        <name>FMN</name>
        <dbReference type="ChEBI" id="CHEBI:58210"/>
    </ligand>
</feature>
<dbReference type="GO" id="GO:0010181">
    <property type="term" value="F:FMN binding"/>
    <property type="evidence" value="ECO:0007669"/>
    <property type="project" value="UniProtKB-UniRule"/>
</dbReference>
<dbReference type="EC" id="1.7.1.17" evidence="6"/>
<protein>
    <recommendedName>
        <fullName evidence="6">FMN dependent NADH:quinone oxidoreductase</fullName>
        <ecNumber evidence="6">1.6.5.-</ecNumber>
    </recommendedName>
    <alternativeName>
        <fullName evidence="6">Azo-dye reductase</fullName>
    </alternativeName>
    <alternativeName>
        <fullName evidence="6">FMN-dependent NADH-azo compound oxidoreductase</fullName>
    </alternativeName>
    <alternativeName>
        <fullName evidence="6">FMN-dependent NADH-azoreductase</fullName>
        <ecNumber evidence="6">1.7.1.17</ecNumber>
    </alternativeName>
</protein>
<dbReference type="Gene3D" id="3.40.50.360">
    <property type="match status" value="1"/>
</dbReference>
<dbReference type="SUPFAM" id="SSF52218">
    <property type="entry name" value="Flavoproteins"/>
    <property type="match status" value="1"/>
</dbReference>
<comment type="similarity">
    <text evidence="6">Belongs to the azoreductase type 1 family.</text>
</comment>
<dbReference type="InterPro" id="IPR050104">
    <property type="entry name" value="FMN-dep_NADH:Q_OxRdtase_AzoR1"/>
</dbReference>
<keyword evidence="3 6" id="KW-0560">Oxidoreductase</keyword>
<dbReference type="GO" id="GO:0009055">
    <property type="term" value="F:electron transfer activity"/>
    <property type="evidence" value="ECO:0007669"/>
    <property type="project" value="UniProtKB-UniRule"/>
</dbReference>
<evidence type="ECO:0000256" key="1">
    <source>
        <dbReference type="ARBA" id="ARBA00022630"/>
    </source>
</evidence>
<comment type="catalytic activity">
    <reaction evidence="5">
        <text>N,N-dimethyl-1,4-phenylenediamine + anthranilate + 2 NAD(+) = 2-(4-dimethylaminophenyl)diazenylbenzoate + 2 NADH + 2 H(+)</text>
        <dbReference type="Rhea" id="RHEA:55872"/>
        <dbReference type="ChEBI" id="CHEBI:15378"/>
        <dbReference type="ChEBI" id="CHEBI:15783"/>
        <dbReference type="ChEBI" id="CHEBI:16567"/>
        <dbReference type="ChEBI" id="CHEBI:57540"/>
        <dbReference type="ChEBI" id="CHEBI:57945"/>
        <dbReference type="ChEBI" id="CHEBI:71579"/>
        <dbReference type="EC" id="1.7.1.17"/>
    </reaction>
    <physiologicalReaction direction="right-to-left" evidence="5">
        <dbReference type="Rhea" id="RHEA:55874"/>
    </physiologicalReaction>
</comment>
<evidence type="ECO:0000313" key="8">
    <source>
        <dbReference type="EMBL" id="GLZ80548.1"/>
    </source>
</evidence>
<evidence type="ECO:0000256" key="5">
    <source>
        <dbReference type="ARBA" id="ARBA00048542"/>
    </source>
</evidence>
<feature type="binding site" evidence="6">
    <location>
        <begin position="94"/>
        <end position="97"/>
    </location>
    <ligand>
        <name>FMN</name>
        <dbReference type="ChEBI" id="CHEBI:58210"/>
    </ligand>
</feature>
<dbReference type="PANTHER" id="PTHR43741">
    <property type="entry name" value="FMN-DEPENDENT NADH-AZOREDUCTASE 1"/>
    <property type="match status" value="1"/>
</dbReference>
<dbReference type="InterPro" id="IPR029039">
    <property type="entry name" value="Flavoprotein-like_sf"/>
</dbReference>
<reference evidence="8" key="1">
    <citation type="submission" date="2023-03" db="EMBL/GenBank/DDBJ databases">
        <title>Actinorhabdospora filicis NBRC 111898.</title>
        <authorList>
            <person name="Ichikawa N."/>
            <person name="Sato H."/>
            <person name="Tonouchi N."/>
        </authorList>
    </citation>
    <scope>NUCLEOTIDE SEQUENCE</scope>
    <source>
        <strain evidence="8">NBRC 111898</strain>
    </source>
</reference>
<comment type="caution">
    <text evidence="8">The sequence shown here is derived from an EMBL/GenBank/DDBJ whole genome shotgun (WGS) entry which is preliminary data.</text>
</comment>
<dbReference type="Pfam" id="PF02525">
    <property type="entry name" value="Flavodoxin_2"/>
    <property type="match status" value="1"/>
</dbReference>
<proteinExistence type="inferred from homology"/>
<evidence type="ECO:0000256" key="4">
    <source>
        <dbReference type="ARBA" id="ARBA00023027"/>
    </source>
</evidence>
<keyword evidence="2 6" id="KW-0288">FMN</keyword>
<evidence type="ECO:0000313" key="9">
    <source>
        <dbReference type="Proteomes" id="UP001165079"/>
    </source>
</evidence>
<dbReference type="HAMAP" id="MF_01216">
    <property type="entry name" value="Azoreductase_type1"/>
    <property type="match status" value="1"/>
</dbReference>
<comment type="function">
    <text evidence="6">Quinone reductase that provides resistance to thiol-specific stress caused by electrophilic quinones.</text>
</comment>
<dbReference type="PANTHER" id="PTHR43741:SF4">
    <property type="entry name" value="FMN-DEPENDENT NADH:QUINONE OXIDOREDUCTASE"/>
    <property type="match status" value="1"/>
</dbReference>
<keyword evidence="1 6" id="KW-0285">Flavoprotein</keyword>
<dbReference type="InterPro" id="IPR023048">
    <property type="entry name" value="NADH:quinone_OxRdtase_FMN_depd"/>
</dbReference>
<comment type="subunit">
    <text evidence="6">Homodimer.</text>
</comment>
<evidence type="ECO:0000256" key="2">
    <source>
        <dbReference type="ARBA" id="ARBA00022643"/>
    </source>
</evidence>
<accession>A0A9W6SR29</accession>
<keyword evidence="4 6" id="KW-0520">NAD</keyword>
<dbReference type="GO" id="GO:0016652">
    <property type="term" value="F:oxidoreductase activity, acting on NAD(P)H as acceptor"/>
    <property type="evidence" value="ECO:0007669"/>
    <property type="project" value="UniProtKB-UniRule"/>
</dbReference>
<organism evidence="8 9">
    <name type="scientific">Actinorhabdospora filicis</name>
    <dbReference type="NCBI Taxonomy" id="1785913"/>
    <lineage>
        <taxon>Bacteria</taxon>
        <taxon>Bacillati</taxon>
        <taxon>Actinomycetota</taxon>
        <taxon>Actinomycetes</taxon>
        <taxon>Micromonosporales</taxon>
        <taxon>Micromonosporaceae</taxon>
        <taxon>Actinorhabdospora</taxon>
    </lineage>
</organism>
<comment type="cofactor">
    <cofactor evidence="6">
        <name>FMN</name>
        <dbReference type="ChEBI" id="CHEBI:58210"/>
    </cofactor>
    <text evidence="6">Binds 1 FMN per subunit.</text>
</comment>